<dbReference type="PANTHER" id="PTHR42829">
    <property type="entry name" value="NADH-UBIQUINONE OXIDOREDUCTASE CHAIN 5"/>
    <property type="match status" value="1"/>
</dbReference>
<keyword evidence="13 16" id="KW-0496">Mitochondrion</keyword>
<dbReference type="Pfam" id="PF06455">
    <property type="entry name" value="NADH5_C"/>
    <property type="match status" value="1"/>
</dbReference>
<keyword evidence="10 16" id="KW-1133">Transmembrane helix</keyword>
<keyword evidence="7" id="KW-0999">Mitochondrion inner membrane</keyword>
<feature type="domain" description="NADH dehydrogenase subunit 5 C-terminal" evidence="19">
    <location>
        <begin position="396"/>
        <end position="569"/>
    </location>
</feature>
<evidence type="ECO:0000256" key="11">
    <source>
        <dbReference type="ARBA" id="ARBA00023027"/>
    </source>
</evidence>
<feature type="transmembrane region" description="Helical" evidence="16">
    <location>
        <begin position="12"/>
        <end position="36"/>
    </location>
</feature>
<evidence type="ECO:0000256" key="3">
    <source>
        <dbReference type="ARBA" id="ARBA00021096"/>
    </source>
</evidence>
<feature type="transmembrane region" description="Helical" evidence="16">
    <location>
        <begin position="275"/>
        <end position="297"/>
    </location>
</feature>
<dbReference type="GO" id="GO:0008137">
    <property type="term" value="F:NADH dehydrogenase (ubiquinone) activity"/>
    <property type="evidence" value="ECO:0007669"/>
    <property type="project" value="UniProtKB-EC"/>
</dbReference>
<dbReference type="GO" id="GO:0003954">
    <property type="term" value="F:NADH dehydrogenase activity"/>
    <property type="evidence" value="ECO:0007669"/>
    <property type="project" value="TreeGrafter"/>
</dbReference>
<evidence type="ECO:0000259" key="19">
    <source>
        <dbReference type="Pfam" id="PF06455"/>
    </source>
</evidence>
<evidence type="ECO:0000313" key="20">
    <source>
        <dbReference type="EMBL" id="AKE32138.1"/>
    </source>
</evidence>
<proteinExistence type="inferred from homology"/>
<feature type="transmembrane region" description="Helical" evidence="16">
    <location>
        <begin position="175"/>
        <end position="196"/>
    </location>
</feature>
<evidence type="ECO:0000256" key="1">
    <source>
        <dbReference type="ARBA" id="ARBA00004448"/>
    </source>
</evidence>
<feature type="transmembrane region" description="Helical" evidence="16">
    <location>
        <begin position="118"/>
        <end position="138"/>
    </location>
</feature>
<dbReference type="InterPro" id="IPR010934">
    <property type="entry name" value="NADH_DH_su5_C"/>
</dbReference>
<feature type="transmembrane region" description="Helical" evidence="16">
    <location>
        <begin position="217"/>
        <end position="238"/>
    </location>
</feature>
<feature type="transmembrane region" description="Helical" evidence="16">
    <location>
        <begin position="150"/>
        <end position="169"/>
    </location>
</feature>
<evidence type="ECO:0000256" key="2">
    <source>
        <dbReference type="ARBA" id="ARBA00012944"/>
    </source>
</evidence>
<evidence type="ECO:0000256" key="14">
    <source>
        <dbReference type="ARBA" id="ARBA00023136"/>
    </source>
</evidence>
<gene>
    <name evidence="20" type="primary">ND5</name>
</gene>
<dbReference type="AlphaFoldDB" id="A0A0F6T602"/>
<evidence type="ECO:0000256" key="15">
    <source>
        <dbReference type="ARBA" id="ARBA00049551"/>
    </source>
</evidence>
<feature type="transmembrane region" description="Helical" evidence="16">
    <location>
        <begin position="56"/>
        <end position="79"/>
    </location>
</feature>
<evidence type="ECO:0000256" key="7">
    <source>
        <dbReference type="ARBA" id="ARBA00022792"/>
    </source>
</evidence>
<evidence type="ECO:0000256" key="13">
    <source>
        <dbReference type="ARBA" id="ARBA00023128"/>
    </source>
</evidence>
<dbReference type="InterPro" id="IPR001750">
    <property type="entry name" value="ND/Mrp_TM"/>
</dbReference>
<feature type="transmembrane region" description="Helical" evidence="16">
    <location>
        <begin position="490"/>
        <end position="513"/>
    </location>
</feature>
<dbReference type="EC" id="7.1.1.2" evidence="2 16"/>
<dbReference type="GO" id="GO:0042773">
    <property type="term" value="P:ATP synthesis coupled electron transport"/>
    <property type="evidence" value="ECO:0007669"/>
    <property type="project" value="InterPro"/>
</dbReference>
<dbReference type="GO" id="GO:0005743">
    <property type="term" value="C:mitochondrial inner membrane"/>
    <property type="evidence" value="ECO:0007669"/>
    <property type="project" value="UniProtKB-SubCell"/>
</dbReference>
<reference evidence="20" key="1">
    <citation type="journal article" date="2015" name="Am. Mus. Novit.">
        <title>The mitochondrial genome of Allonautilus (Mollusca: Cephalopoda): base composition, non-coding region variation, and phylogenetic divergence.</title>
        <authorList>
            <person name="Groth J.G."/>
            <person name="Arbisser I."/>
            <person name="Landman N.H."/>
            <person name="Barrowclough G.F."/>
        </authorList>
    </citation>
    <scope>NUCLEOTIDE SEQUENCE</scope>
</reference>
<evidence type="ECO:0000256" key="10">
    <source>
        <dbReference type="ARBA" id="ARBA00022989"/>
    </source>
</evidence>
<geneLocation type="mitochondrion" evidence="20"/>
<feature type="transmembrane region" description="Helical" evidence="16">
    <location>
        <begin position="336"/>
        <end position="360"/>
    </location>
</feature>
<dbReference type="InterPro" id="IPR003945">
    <property type="entry name" value="NU5C-like"/>
</dbReference>
<comment type="similarity">
    <text evidence="16">Belongs to the complex I subunit 5 family.</text>
</comment>
<evidence type="ECO:0000256" key="4">
    <source>
        <dbReference type="ARBA" id="ARBA00022448"/>
    </source>
</evidence>
<sequence>MFVDLKFYLKASNFASLFLGGMSVSMFVFAVFLGFGCEGWLVVIELVEGESVVGDFSLVFDWVGTSFSSVVCLISMCVLRFSSSYMSGDEYLGRFVWLVMLFVLSMNLLVFICSLPALLLGWDGLGLVSFCLVIYYQNRKSLGAGMITGLVNRVGDTLLLFSIVIMFSMGHWNFLGFWVCAGGWLVCLMVVVAGMTKSAQMPFSSWLPAAMAAPTPVSALVHSSTLVTAGVFILIRFYPFLCCYENFNSFLVFVSVVTMTMAGYSAVFEWDMKKVIALSTLSQLGMMMLALGMGMPYVALFHLYTHALFKALLFLSAGEIIYVLGGKQDMRLIGGVGAAMPLTVGCLNVANLSLCGVPFLSGFYSKDLILEALIVGPSGAVMVGMGVVASFLTVLYTVRLSFNILWGSSVESFSGIGDENKVSTTPMIVLCSGALWSGCIFQSSFFSLGEHFVVGFWVKGGILVLVGVSFWLCFVGVLGGSSGVKGGGAVLWFSSSMWFLSSLSVVPLISWGLGMGHSVLKGVDQGWNEVVGGQGVMGVLKVVSSACEVWVNKMLVGYMLFVLLVGVGVVFI</sequence>
<evidence type="ECO:0000256" key="8">
    <source>
        <dbReference type="ARBA" id="ARBA00022967"/>
    </source>
</evidence>
<name>A0A0F6T602_9MOLL</name>
<comment type="subcellular location">
    <subcellularLocation>
        <location evidence="1">Mitochondrion inner membrane</location>
        <topology evidence="1">Multi-pass membrane protein</topology>
    </subcellularLocation>
</comment>
<evidence type="ECO:0000256" key="9">
    <source>
        <dbReference type="ARBA" id="ARBA00022982"/>
    </source>
</evidence>
<dbReference type="PANTHER" id="PTHR42829:SF2">
    <property type="entry name" value="NADH-UBIQUINONE OXIDOREDUCTASE CHAIN 5"/>
    <property type="match status" value="1"/>
</dbReference>
<dbReference type="Pfam" id="PF00662">
    <property type="entry name" value="Proton_antipo_N"/>
    <property type="match status" value="1"/>
</dbReference>
<dbReference type="EMBL" id="KP892752">
    <property type="protein sequence ID" value="AKE32138.1"/>
    <property type="molecule type" value="Genomic_DNA"/>
</dbReference>
<evidence type="ECO:0000256" key="16">
    <source>
        <dbReference type="RuleBase" id="RU003404"/>
    </source>
</evidence>
<organism evidence="20">
    <name type="scientific">Allonautilus scrobiculatus</name>
    <dbReference type="NCBI Taxonomy" id="34575"/>
    <lineage>
        <taxon>Eukaryota</taxon>
        <taxon>Metazoa</taxon>
        <taxon>Spiralia</taxon>
        <taxon>Lophotrochozoa</taxon>
        <taxon>Mollusca</taxon>
        <taxon>Cephalopoda</taxon>
        <taxon>Nautiloidea</taxon>
        <taxon>Nautilida</taxon>
        <taxon>Nautilidae</taxon>
        <taxon>Allonautilus</taxon>
    </lineage>
</organism>
<dbReference type="GO" id="GO:0015990">
    <property type="term" value="P:electron transport coupled proton transport"/>
    <property type="evidence" value="ECO:0007669"/>
    <property type="project" value="TreeGrafter"/>
</dbReference>
<protein>
    <recommendedName>
        <fullName evidence="3 16">NADH-ubiquinone oxidoreductase chain 5</fullName>
        <ecNumber evidence="2 16">7.1.1.2</ecNumber>
    </recommendedName>
</protein>
<feature type="transmembrane region" description="Helical" evidence="16">
    <location>
        <begin position="550"/>
        <end position="571"/>
    </location>
</feature>
<dbReference type="GeneID" id="24251900"/>
<keyword evidence="14 16" id="KW-0472">Membrane</keyword>
<feature type="domain" description="NADH-Ubiquinone oxidoreductase (complex I) chain 5 N-terminal" evidence="18">
    <location>
        <begin position="55"/>
        <end position="95"/>
    </location>
</feature>
<keyword evidence="8" id="KW-1278">Translocase</keyword>
<comment type="catalytic activity">
    <reaction evidence="15 16">
        <text>a ubiquinone + NADH + 5 H(+)(in) = a ubiquinol + NAD(+) + 4 H(+)(out)</text>
        <dbReference type="Rhea" id="RHEA:29091"/>
        <dbReference type="Rhea" id="RHEA-COMP:9565"/>
        <dbReference type="Rhea" id="RHEA-COMP:9566"/>
        <dbReference type="ChEBI" id="CHEBI:15378"/>
        <dbReference type="ChEBI" id="CHEBI:16389"/>
        <dbReference type="ChEBI" id="CHEBI:17976"/>
        <dbReference type="ChEBI" id="CHEBI:57540"/>
        <dbReference type="ChEBI" id="CHEBI:57945"/>
        <dbReference type="EC" id="7.1.1.2"/>
    </reaction>
</comment>
<feature type="transmembrane region" description="Helical" evidence="16">
    <location>
        <begin position="91"/>
        <end position="112"/>
    </location>
</feature>
<feature type="transmembrane region" description="Helical" evidence="16">
    <location>
        <begin position="427"/>
        <end position="448"/>
    </location>
</feature>
<feature type="transmembrane region" description="Helical" evidence="16">
    <location>
        <begin position="250"/>
        <end position="268"/>
    </location>
</feature>
<keyword evidence="6 16" id="KW-0812">Transmembrane</keyword>
<dbReference type="CTD" id="4540"/>
<evidence type="ECO:0000259" key="17">
    <source>
        <dbReference type="Pfam" id="PF00361"/>
    </source>
</evidence>
<feature type="transmembrane region" description="Helical" evidence="16">
    <location>
        <begin position="380"/>
        <end position="406"/>
    </location>
</feature>
<dbReference type="RefSeq" id="YP_009136914.1">
    <property type="nucleotide sequence ID" value="NC_026997.1"/>
</dbReference>
<keyword evidence="12 16" id="KW-0830">Ubiquinone</keyword>
<evidence type="ECO:0000256" key="5">
    <source>
        <dbReference type="ARBA" id="ARBA00022660"/>
    </source>
</evidence>
<feature type="transmembrane region" description="Helical" evidence="16">
    <location>
        <begin position="303"/>
        <end position="324"/>
    </location>
</feature>
<keyword evidence="9" id="KW-0249">Electron transport</keyword>
<keyword evidence="5" id="KW-0679">Respiratory chain</keyword>
<dbReference type="Pfam" id="PF00361">
    <property type="entry name" value="Proton_antipo_M"/>
    <property type="match status" value="1"/>
</dbReference>
<accession>A0A0F6T602</accession>
<keyword evidence="4 16" id="KW-0813">Transport</keyword>
<dbReference type="PRINTS" id="PR01434">
    <property type="entry name" value="NADHDHGNASE5"/>
</dbReference>
<evidence type="ECO:0000256" key="6">
    <source>
        <dbReference type="ARBA" id="ARBA00022692"/>
    </source>
</evidence>
<feature type="domain" description="NADH:quinone oxidoreductase/Mrp antiporter transmembrane" evidence="17">
    <location>
        <begin position="115"/>
        <end position="393"/>
    </location>
</feature>
<evidence type="ECO:0000256" key="12">
    <source>
        <dbReference type="ARBA" id="ARBA00023075"/>
    </source>
</evidence>
<evidence type="ECO:0000259" key="18">
    <source>
        <dbReference type="Pfam" id="PF00662"/>
    </source>
</evidence>
<keyword evidence="11 16" id="KW-0520">NAD</keyword>
<dbReference type="InterPro" id="IPR001516">
    <property type="entry name" value="Proton_antipo_N"/>
</dbReference>
<comment type="function">
    <text evidence="16">Core subunit of the mitochondrial membrane respiratory chain NADH dehydrogenase (Complex I) which catalyzes electron transfer from NADH through the respiratory chain, using ubiquinone as an electron acceptor. Essential for the catalytic activity and assembly of complex I.</text>
</comment>
<feature type="transmembrane region" description="Helical" evidence="16">
    <location>
        <begin position="454"/>
        <end position="478"/>
    </location>
</feature>